<keyword evidence="1 4" id="KW-0663">Pyridoxal phosphate</keyword>
<dbReference type="PANTHER" id="PTHR30244">
    <property type="entry name" value="TRANSAMINASE"/>
    <property type="match status" value="1"/>
</dbReference>
<keyword evidence="6" id="KW-0032">Aminotransferase</keyword>
<dbReference type="InterPro" id="IPR015422">
    <property type="entry name" value="PyrdxlP-dep_Trfase_small"/>
</dbReference>
<evidence type="ECO:0000313" key="7">
    <source>
        <dbReference type="Proteomes" id="UP000295598"/>
    </source>
</evidence>
<dbReference type="EMBL" id="PUJY01000027">
    <property type="protein sequence ID" value="TDB52799.1"/>
    <property type="molecule type" value="Genomic_DNA"/>
</dbReference>
<evidence type="ECO:0000313" key="6">
    <source>
        <dbReference type="EMBL" id="TDB52799.1"/>
    </source>
</evidence>
<gene>
    <name evidence="6" type="ORF">C5467_15590</name>
</gene>
<protein>
    <submittedName>
        <fullName evidence="6">UDP-4-amino-4-deoxy-L-arabinose-oxoglutarate aminotransferase</fullName>
    </submittedName>
</protein>
<reference evidence="6 7" key="1">
    <citation type="journal article" date="2019" name="Int. J. Syst. Evol. Microbiol.">
        <title>Photorhabdus khanii subsp. guanajuatensis subsp. nov., isolated from Heterorhabditis atacamensis, and Photorhabdus luminescens subsp. mexicana subsp. nov., isolated from Heterorhabditis mexicana entomopathogenic nematodes.</title>
        <authorList>
            <person name="Machado R.A.R."/>
            <person name="Bruno P."/>
            <person name="Arce C.C.M."/>
            <person name="Liechti N."/>
            <person name="Kohler A."/>
            <person name="Bernal J."/>
            <person name="Bruggmann R."/>
            <person name="Turlings T.C.J."/>
        </authorList>
    </citation>
    <scope>NUCLEOTIDE SEQUENCE [LARGE SCALE GENOMIC DNA]</scope>
    <source>
        <strain evidence="6 7">MEX20-17</strain>
    </source>
</reference>
<accession>A0A4R4JII3</accession>
<dbReference type="GO" id="GO:0008483">
    <property type="term" value="F:transaminase activity"/>
    <property type="evidence" value="ECO:0007669"/>
    <property type="project" value="UniProtKB-KW"/>
</dbReference>
<keyword evidence="6" id="KW-0808">Transferase</keyword>
<dbReference type="RefSeq" id="WP_132355209.1">
    <property type="nucleotide sequence ID" value="NZ_CAWOJO010000027.1"/>
</dbReference>
<evidence type="ECO:0000256" key="3">
    <source>
        <dbReference type="PIRSR" id="PIRSR000390-1"/>
    </source>
</evidence>
<feature type="active site" description="Proton acceptor" evidence="3">
    <location>
        <position position="222"/>
    </location>
</feature>
<dbReference type="AlphaFoldDB" id="A0A4R4JII3"/>
<name>A0A4R4JII3_9GAMM</name>
<evidence type="ECO:0000256" key="1">
    <source>
        <dbReference type="ARBA" id="ARBA00022898"/>
    </source>
</evidence>
<organism evidence="6 7">
    <name type="scientific">Photorhabdus khanii subsp. guanajuatensis</name>
    <dbReference type="NCBI Taxonomy" id="2100166"/>
    <lineage>
        <taxon>Bacteria</taxon>
        <taxon>Pseudomonadati</taxon>
        <taxon>Pseudomonadota</taxon>
        <taxon>Gammaproteobacteria</taxon>
        <taxon>Enterobacterales</taxon>
        <taxon>Morganellaceae</taxon>
        <taxon>Photorhabdus</taxon>
    </lineage>
</organism>
<dbReference type="SUPFAM" id="SSF53383">
    <property type="entry name" value="PLP-dependent transferases"/>
    <property type="match status" value="1"/>
</dbReference>
<comment type="caution">
    <text evidence="6">The sequence shown here is derived from an EMBL/GenBank/DDBJ whole genome shotgun (WGS) entry which is preliminary data.</text>
</comment>
<dbReference type="Pfam" id="PF01041">
    <property type="entry name" value="DegT_DnrJ_EryC1"/>
    <property type="match status" value="1"/>
</dbReference>
<dbReference type="Gene3D" id="3.90.1150.10">
    <property type="entry name" value="Aspartate Aminotransferase, domain 1"/>
    <property type="match status" value="1"/>
</dbReference>
<dbReference type="InterPro" id="IPR000653">
    <property type="entry name" value="DegT/StrS_aminotransferase"/>
</dbReference>
<dbReference type="Proteomes" id="UP000295598">
    <property type="component" value="Unassembled WGS sequence"/>
</dbReference>
<evidence type="ECO:0000256" key="5">
    <source>
        <dbReference type="RuleBase" id="RU004508"/>
    </source>
</evidence>
<dbReference type="InterPro" id="IPR015421">
    <property type="entry name" value="PyrdxlP-dep_Trfase_major"/>
</dbReference>
<dbReference type="Gene3D" id="3.40.640.10">
    <property type="entry name" value="Type I PLP-dependent aspartate aminotransferase-like (Major domain)"/>
    <property type="match status" value="1"/>
</dbReference>
<dbReference type="GO" id="GO:0000271">
    <property type="term" value="P:polysaccharide biosynthetic process"/>
    <property type="evidence" value="ECO:0007669"/>
    <property type="project" value="TreeGrafter"/>
</dbReference>
<feature type="modified residue" description="N6-(pyridoxal phosphate)lysine" evidence="4">
    <location>
        <position position="222"/>
    </location>
</feature>
<dbReference type="PANTHER" id="PTHR30244:SF36">
    <property type="entry name" value="3-OXO-GLUCOSE-6-PHOSPHATE:GLUTAMATE AMINOTRANSFERASE"/>
    <property type="match status" value="1"/>
</dbReference>
<proteinExistence type="inferred from homology"/>
<comment type="similarity">
    <text evidence="2 5">Belongs to the DegT/DnrJ/EryC1 family.</text>
</comment>
<dbReference type="PIRSF" id="PIRSF000390">
    <property type="entry name" value="PLP_StrS"/>
    <property type="match status" value="1"/>
</dbReference>
<evidence type="ECO:0000256" key="2">
    <source>
        <dbReference type="ARBA" id="ARBA00037999"/>
    </source>
</evidence>
<sequence length="409" mass="46141">MKDISEINNEIFKATSVQELMSQFPYITESISSESEYDKLGKVQFLPLNRLNSLAERSKCIQVISEVIESGCFTSGPFIAEIESHLCSFYKADTCIASSSGTDALKIALKAAGVSTGDEVILPLNSFAATENAVMAIGAKPVFANIDESYNMAPGEINRLKTSRTKAILPVCLYGSTKNLREIYHESKQQDMPVIVDAAQCFGVKSVIDHCDLMILSFNPFKNIGSFGKSGAVLTRSFKLARLARQYSYHGFAEGKKNIKAQDWGLNSRMDNMQAATLKVKLTHFEKNSAKRCFLAARYILSLRHLEAELKLSTETHENTWHLFPLYLKRKKRDELLQFAKVRNVELDIYYPVLSHCGSHEFAIHYPNHEQFIPSEHIHCSLIHLPLHNHMSLQEQDIVIEVLHAFFRS</sequence>
<evidence type="ECO:0000256" key="4">
    <source>
        <dbReference type="PIRSR" id="PIRSR000390-2"/>
    </source>
</evidence>
<dbReference type="GO" id="GO:0030170">
    <property type="term" value="F:pyridoxal phosphate binding"/>
    <property type="evidence" value="ECO:0007669"/>
    <property type="project" value="TreeGrafter"/>
</dbReference>
<dbReference type="InterPro" id="IPR015424">
    <property type="entry name" value="PyrdxlP-dep_Trfase"/>
</dbReference>